<reference evidence="2" key="1">
    <citation type="submission" date="2016-10" db="EMBL/GenBank/DDBJ databases">
        <authorList>
            <person name="Varghese N."/>
            <person name="Submissions S."/>
        </authorList>
    </citation>
    <scope>NUCLEOTIDE SEQUENCE [LARGE SCALE GENOMIC DNA]</scope>
    <source>
        <strain evidence="2">LMG 26383,CCUG 61248,R- 45681</strain>
    </source>
</reference>
<evidence type="ECO:0000313" key="2">
    <source>
        <dbReference type="Proteomes" id="UP000199664"/>
    </source>
</evidence>
<organism evidence="1 2">
    <name type="scientific">Bosea lupini</name>
    <dbReference type="NCBI Taxonomy" id="1036779"/>
    <lineage>
        <taxon>Bacteria</taxon>
        <taxon>Pseudomonadati</taxon>
        <taxon>Pseudomonadota</taxon>
        <taxon>Alphaproteobacteria</taxon>
        <taxon>Hyphomicrobiales</taxon>
        <taxon>Boseaceae</taxon>
        <taxon>Bosea</taxon>
    </lineage>
</organism>
<sequence>MSAGRHNAGMRRWVALAAAYLVVLQAIFAGLASGANAANFSLDRSLAMTLCAGGDQPMSQSDGAATHELMSCCMLGCAFTGAGAPAAPTDFLPIIHRGVDLVAFQRRLDLPSGFIAGRSPANPRAPPAAL</sequence>
<gene>
    <name evidence="1" type="ORF">SAMN04515666_1049</name>
</gene>
<dbReference type="STRING" id="1036779.SAMN04515666_1049"/>
<dbReference type="EMBL" id="FOAN01000004">
    <property type="protein sequence ID" value="SEL47702.1"/>
    <property type="molecule type" value="Genomic_DNA"/>
</dbReference>
<dbReference type="Proteomes" id="UP000199664">
    <property type="component" value="Unassembled WGS sequence"/>
</dbReference>
<evidence type="ECO:0000313" key="1">
    <source>
        <dbReference type="EMBL" id="SEL47702.1"/>
    </source>
</evidence>
<protein>
    <recommendedName>
        <fullName evidence="3">DUF2946 domain-containing protein</fullName>
    </recommendedName>
</protein>
<keyword evidence="2" id="KW-1185">Reference proteome</keyword>
<name>A0A1H7QIB5_9HYPH</name>
<evidence type="ECO:0008006" key="3">
    <source>
        <dbReference type="Google" id="ProtNLM"/>
    </source>
</evidence>
<dbReference type="AlphaFoldDB" id="A0A1H7QIB5"/>
<proteinExistence type="predicted"/>
<accession>A0A1H7QIB5</accession>